<keyword evidence="1" id="KW-1133">Transmembrane helix</keyword>
<evidence type="ECO:0000313" key="3">
    <source>
        <dbReference type="Proteomes" id="UP000219048"/>
    </source>
</evidence>
<dbReference type="Proteomes" id="UP000219048">
    <property type="component" value="Unassembled WGS sequence"/>
</dbReference>
<reference evidence="3" key="1">
    <citation type="submission" date="2017-09" db="EMBL/GenBank/DDBJ databases">
        <authorList>
            <person name="Varghese N."/>
            <person name="Submissions S."/>
        </authorList>
    </citation>
    <scope>NUCLEOTIDE SEQUENCE [LARGE SCALE GENOMIC DNA]</scope>
    <source>
        <strain evidence="3">DSM 25885</strain>
    </source>
</reference>
<dbReference type="EMBL" id="OBEH01000001">
    <property type="protein sequence ID" value="SNY95349.1"/>
    <property type="molecule type" value="Genomic_DNA"/>
</dbReference>
<evidence type="ECO:0000313" key="2">
    <source>
        <dbReference type="EMBL" id="SNY95349.1"/>
    </source>
</evidence>
<sequence>MNFPPAVKKFIGVMLILMSMAFLARLIAFLPILATEFSTAINENKGYYWGSFTFILILNIFFWIMTYYMFQYGRKLFKSKV</sequence>
<accession>A0A285MDY7</accession>
<keyword evidence="1" id="KW-0812">Transmembrane</keyword>
<dbReference type="AlphaFoldDB" id="A0A285MDY7"/>
<keyword evidence="1" id="KW-0472">Membrane</keyword>
<gene>
    <name evidence="2" type="ORF">SAMN06265377_1017</name>
</gene>
<protein>
    <submittedName>
        <fullName evidence="2">Uncharacterized protein</fullName>
    </submittedName>
</protein>
<proteinExistence type="predicted"/>
<feature type="transmembrane region" description="Helical" evidence="1">
    <location>
        <begin position="46"/>
        <end position="70"/>
    </location>
</feature>
<feature type="transmembrane region" description="Helical" evidence="1">
    <location>
        <begin position="12"/>
        <end position="34"/>
    </location>
</feature>
<organism evidence="2 3">
    <name type="scientific">Flagellimonas pacifica</name>
    <dbReference type="NCBI Taxonomy" id="1247520"/>
    <lineage>
        <taxon>Bacteria</taxon>
        <taxon>Pseudomonadati</taxon>
        <taxon>Bacteroidota</taxon>
        <taxon>Flavobacteriia</taxon>
        <taxon>Flavobacteriales</taxon>
        <taxon>Flavobacteriaceae</taxon>
        <taxon>Flagellimonas</taxon>
    </lineage>
</organism>
<keyword evidence="3" id="KW-1185">Reference proteome</keyword>
<evidence type="ECO:0000256" key="1">
    <source>
        <dbReference type="SAM" id="Phobius"/>
    </source>
</evidence>
<name>A0A285MDY7_9FLAO</name>